<evidence type="ECO:0008006" key="2">
    <source>
        <dbReference type="Google" id="ProtNLM"/>
    </source>
</evidence>
<organism evidence="1">
    <name type="scientific">hydrothermal vent metagenome</name>
    <dbReference type="NCBI Taxonomy" id="652676"/>
    <lineage>
        <taxon>unclassified sequences</taxon>
        <taxon>metagenomes</taxon>
        <taxon>ecological metagenomes</taxon>
    </lineage>
</organism>
<evidence type="ECO:0000313" key="1">
    <source>
        <dbReference type="EMBL" id="VAV87687.1"/>
    </source>
</evidence>
<sequence>MTHFILRICLGVILIMPAFTPYTPAYASEEKKEDGEEASREDYIKVPPVIVTMYHKGRPKGNMTITLTLKVTDSEKHATAVKYLPRLSNAYIMESSRLSHDYFDVKRPVNIRMLADALQGVTNAVLKHKEARVLISDVIVNNR</sequence>
<reference evidence="1" key="1">
    <citation type="submission" date="2018-06" db="EMBL/GenBank/DDBJ databases">
        <authorList>
            <person name="Zhirakovskaya E."/>
        </authorList>
    </citation>
    <scope>NUCLEOTIDE SEQUENCE</scope>
</reference>
<dbReference type="AlphaFoldDB" id="A0A3B0R897"/>
<gene>
    <name evidence="1" type="ORF">MNBD_ALPHA02-938</name>
</gene>
<proteinExistence type="predicted"/>
<name>A0A3B0R897_9ZZZZ</name>
<protein>
    <recommendedName>
        <fullName evidence="2">Flagellar protein FliL</fullName>
    </recommendedName>
</protein>
<dbReference type="EMBL" id="UOED01000029">
    <property type="protein sequence ID" value="VAV87687.1"/>
    <property type="molecule type" value="Genomic_DNA"/>
</dbReference>
<accession>A0A3B0R897</accession>